<dbReference type="AlphaFoldDB" id="A0A369YA76"/>
<evidence type="ECO:0000256" key="1">
    <source>
        <dbReference type="SAM" id="SignalP"/>
    </source>
</evidence>
<evidence type="ECO:0000313" key="3">
    <source>
        <dbReference type="Proteomes" id="UP000253872"/>
    </source>
</evidence>
<accession>A0A369YA76</accession>
<gene>
    <name evidence="2" type="ORF">DPV93_09940</name>
</gene>
<dbReference type="EMBL" id="QEPN01000010">
    <property type="protein sequence ID" value="RDE69955.1"/>
    <property type="molecule type" value="Genomic_DNA"/>
</dbReference>
<comment type="caution">
    <text evidence="2">The sequence shown here is derived from an EMBL/GenBank/DDBJ whole genome shotgun (WGS) entry which is preliminary data.</text>
</comment>
<evidence type="ECO:0000313" key="2">
    <source>
        <dbReference type="EMBL" id="RDE69955.1"/>
    </source>
</evidence>
<reference evidence="2 3" key="1">
    <citation type="submission" date="2018-05" db="EMBL/GenBank/DDBJ databases">
        <title>Draft Genome Sequences for a Diverse set of 7 Haemophilus Species.</title>
        <authorList>
            <person name="Nichols M."/>
            <person name="Topaz N."/>
            <person name="Wang X."/>
            <person name="Wang X."/>
            <person name="Boxrud D."/>
        </authorList>
    </citation>
    <scope>NUCLEOTIDE SEQUENCE [LARGE SCALE GENOMIC DNA]</scope>
    <source>
        <strain evidence="2 3">C2002001239</strain>
    </source>
</reference>
<protein>
    <submittedName>
        <fullName evidence="2">Uncharacterized protein</fullName>
    </submittedName>
</protein>
<dbReference type="Proteomes" id="UP000253872">
    <property type="component" value="Unassembled WGS sequence"/>
</dbReference>
<organism evidence="2 3">
    <name type="scientific">Haemophilus sputorum</name>
    <dbReference type="NCBI Taxonomy" id="1078480"/>
    <lineage>
        <taxon>Bacteria</taxon>
        <taxon>Pseudomonadati</taxon>
        <taxon>Pseudomonadota</taxon>
        <taxon>Gammaproteobacteria</taxon>
        <taxon>Pasteurellales</taxon>
        <taxon>Pasteurellaceae</taxon>
        <taxon>Haemophilus</taxon>
    </lineage>
</organism>
<keyword evidence="1" id="KW-0732">Signal</keyword>
<feature type="chain" id="PRO_5016563005" evidence="1">
    <location>
        <begin position="23"/>
        <end position="172"/>
    </location>
</feature>
<feature type="signal peptide" evidence="1">
    <location>
        <begin position="1"/>
        <end position="22"/>
    </location>
</feature>
<name>A0A369YA76_9PAST</name>
<sequence>MKKYFLMTLSYLVLLNNAYAKAIEVFNPCTQEQVVLAQILSNKNILLDKTVSLNDTKMFLISYLDQSGEICMQKKYDVFFKKNGEYIYSVKLFDELDEVFPSIDVENDMFIIDLEYGNGQANLERYYLKPSGNNIFLIAKENLETRNEKGRKTQFDKKDISSVKFSKFINTD</sequence>
<dbReference type="RefSeq" id="WP_111404300.1">
    <property type="nucleotide sequence ID" value="NZ_QEPN01000010.1"/>
</dbReference>
<proteinExistence type="predicted"/>